<dbReference type="Proteomes" id="UP001069145">
    <property type="component" value="Unassembled WGS sequence"/>
</dbReference>
<reference evidence="1" key="2">
    <citation type="submission" date="2022-09" db="EMBL/GenBank/DDBJ databases">
        <title>Aerococcus urinae taxonomy study.</title>
        <authorList>
            <person name="Christensen J."/>
            <person name="Senneby E."/>
        </authorList>
    </citation>
    <scope>NUCLEOTIDE SEQUENCE</scope>
    <source>
        <strain evidence="1">NLD-066-U95</strain>
    </source>
</reference>
<dbReference type="GeneID" id="35767468"/>
<proteinExistence type="predicted"/>
<evidence type="ECO:0000313" key="2">
    <source>
        <dbReference type="EMBL" id="QPS01099.1"/>
    </source>
</evidence>
<dbReference type="AlphaFoldDB" id="A0A120I9P3"/>
<dbReference type="OrthoDB" id="2087064at2"/>
<evidence type="ECO:0000313" key="1">
    <source>
        <dbReference type="EMBL" id="MCY3053016.1"/>
    </source>
</evidence>
<reference evidence="2 3" key="1">
    <citation type="submission" date="2020-12" db="EMBL/GenBank/DDBJ databases">
        <title>FDA dAtabase for Regulatory Grade micrObial Sequences (FDA-ARGOS): Supporting development and validation of Infectious Disease Dx tests.</title>
        <authorList>
            <person name="Sproer C."/>
            <person name="Gronow S."/>
            <person name="Severitt S."/>
            <person name="Schroder I."/>
            <person name="Tallon L."/>
            <person name="Sadzewicz L."/>
            <person name="Zhao X."/>
            <person name="Boylan J."/>
            <person name="Ott S."/>
            <person name="Bowen H."/>
            <person name="Vavikolanu K."/>
            <person name="Mehta A."/>
            <person name="Aluvathingal J."/>
            <person name="Nadendla S."/>
            <person name="Lowell S."/>
            <person name="Myers T."/>
            <person name="Yan Y."/>
            <person name="Sichtig H."/>
        </authorList>
    </citation>
    <scope>NUCLEOTIDE SEQUENCE [LARGE SCALE GENOMIC DNA]</scope>
    <source>
        <strain evidence="2 3">FDAARGOS_911</strain>
    </source>
</reference>
<dbReference type="EMBL" id="CP065662">
    <property type="protein sequence ID" value="QPS01099.1"/>
    <property type="molecule type" value="Genomic_DNA"/>
</dbReference>
<name>A0A120I9P3_9LACT</name>
<evidence type="ECO:0000313" key="4">
    <source>
        <dbReference type="Proteomes" id="UP001069145"/>
    </source>
</evidence>
<sequence length="64" mass="7807">MGNFSSPTEYYYCPDYKKYVKREGGMFFCIEKGVERFNDFYSQIDLGEIYTEDISKEKYYDQLY</sequence>
<dbReference type="RefSeq" id="WP_060778042.1">
    <property type="nucleotide sequence ID" value="NZ_CAJHPG010000003.1"/>
</dbReference>
<organism evidence="2 3">
    <name type="scientific">Aerococcus urinae</name>
    <dbReference type="NCBI Taxonomy" id="1376"/>
    <lineage>
        <taxon>Bacteria</taxon>
        <taxon>Bacillati</taxon>
        <taxon>Bacillota</taxon>
        <taxon>Bacilli</taxon>
        <taxon>Lactobacillales</taxon>
        <taxon>Aerococcaceae</taxon>
        <taxon>Aerococcus</taxon>
    </lineage>
</organism>
<dbReference type="KEGG" id="aun:AWM73_03085"/>
<dbReference type="EMBL" id="JAOTML010000003">
    <property type="protein sequence ID" value="MCY3053016.1"/>
    <property type="molecule type" value="Genomic_DNA"/>
</dbReference>
<keyword evidence="4" id="KW-1185">Reference proteome</keyword>
<accession>A0A120I9P3</accession>
<protein>
    <submittedName>
        <fullName evidence="2">Uncharacterized protein</fullName>
    </submittedName>
</protein>
<dbReference type="Proteomes" id="UP000594771">
    <property type="component" value="Chromosome"/>
</dbReference>
<evidence type="ECO:0000313" key="3">
    <source>
        <dbReference type="Proteomes" id="UP000594771"/>
    </source>
</evidence>
<gene>
    <name evidence="2" type="ORF">I6G68_06960</name>
    <name evidence="1" type="ORF">ODY43_03350</name>
</gene>